<dbReference type="EMBL" id="JBBWRZ010000006">
    <property type="protein sequence ID" value="KAK8233996.1"/>
    <property type="molecule type" value="Genomic_DNA"/>
</dbReference>
<evidence type="ECO:0000313" key="1">
    <source>
        <dbReference type="EMBL" id="KAK8233996.1"/>
    </source>
</evidence>
<keyword evidence="2" id="KW-1185">Reference proteome</keyword>
<accession>A0ABR1YNB1</accession>
<protein>
    <recommendedName>
        <fullName evidence="3">Secreted protein</fullName>
    </recommendedName>
</protein>
<gene>
    <name evidence="1" type="ORF">HDK90DRAFT_488291</name>
</gene>
<sequence>MLRWSWSWSLALPVPCVVPRDEREMPEHMACGLPSSGRLVASAWQLFSFLFFRLARPTFRSNYIRYIFSRRQLEATVVVRL</sequence>
<reference evidence="1 2" key="1">
    <citation type="submission" date="2024-04" db="EMBL/GenBank/DDBJ databases">
        <title>Phyllosticta paracitricarpa is synonymous to the EU quarantine fungus P. citricarpa based on phylogenomic analyses.</title>
        <authorList>
            <consortium name="Lawrence Berkeley National Laboratory"/>
            <person name="Van Ingen-Buijs V.A."/>
            <person name="Van Westerhoven A.C."/>
            <person name="Haridas S."/>
            <person name="Skiadas P."/>
            <person name="Martin F."/>
            <person name="Groenewald J.Z."/>
            <person name="Crous P.W."/>
            <person name="Seidl M.F."/>
        </authorList>
    </citation>
    <scope>NUCLEOTIDE SEQUENCE [LARGE SCALE GENOMIC DNA]</scope>
    <source>
        <strain evidence="1 2">CBS 123374</strain>
    </source>
</reference>
<name>A0ABR1YNB1_9PEZI</name>
<organism evidence="1 2">
    <name type="scientific">Phyllosticta capitalensis</name>
    <dbReference type="NCBI Taxonomy" id="121624"/>
    <lineage>
        <taxon>Eukaryota</taxon>
        <taxon>Fungi</taxon>
        <taxon>Dikarya</taxon>
        <taxon>Ascomycota</taxon>
        <taxon>Pezizomycotina</taxon>
        <taxon>Dothideomycetes</taxon>
        <taxon>Dothideomycetes incertae sedis</taxon>
        <taxon>Botryosphaeriales</taxon>
        <taxon>Phyllostictaceae</taxon>
        <taxon>Phyllosticta</taxon>
    </lineage>
</organism>
<comment type="caution">
    <text evidence="1">The sequence shown here is derived from an EMBL/GenBank/DDBJ whole genome shotgun (WGS) entry which is preliminary data.</text>
</comment>
<dbReference type="Proteomes" id="UP001492380">
    <property type="component" value="Unassembled WGS sequence"/>
</dbReference>
<proteinExistence type="predicted"/>
<evidence type="ECO:0000313" key="2">
    <source>
        <dbReference type="Proteomes" id="UP001492380"/>
    </source>
</evidence>
<evidence type="ECO:0008006" key="3">
    <source>
        <dbReference type="Google" id="ProtNLM"/>
    </source>
</evidence>